<proteinExistence type="predicted"/>
<organism evidence="1 2">
    <name type="scientific">Vibrio harveyi</name>
    <name type="common">Beneckea harveyi</name>
    <dbReference type="NCBI Taxonomy" id="669"/>
    <lineage>
        <taxon>Bacteria</taxon>
        <taxon>Pseudomonadati</taxon>
        <taxon>Pseudomonadota</taxon>
        <taxon>Gammaproteobacteria</taxon>
        <taxon>Vibrionales</taxon>
        <taxon>Vibrionaceae</taxon>
        <taxon>Vibrio</taxon>
    </lineage>
</organism>
<protein>
    <submittedName>
        <fullName evidence="1">Uncharacterized protein</fullName>
    </submittedName>
</protein>
<dbReference type="AlphaFoldDB" id="A0A454CT10"/>
<dbReference type="EMBL" id="AJSR01002051">
    <property type="protein sequence ID" value="EKM29521.1"/>
    <property type="molecule type" value="Genomic_DNA"/>
</dbReference>
<evidence type="ECO:0000313" key="1">
    <source>
        <dbReference type="EMBL" id="EKM29521.1"/>
    </source>
</evidence>
<feature type="non-terminal residue" evidence="1">
    <location>
        <position position="39"/>
    </location>
</feature>
<comment type="caution">
    <text evidence="1">The sequence shown here is derived from an EMBL/GenBank/DDBJ whole genome shotgun (WGS) entry which is preliminary data.</text>
</comment>
<dbReference type="Proteomes" id="UP000008367">
    <property type="component" value="Unassembled WGS sequence"/>
</dbReference>
<evidence type="ECO:0000313" key="2">
    <source>
        <dbReference type="Proteomes" id="UP000008367"/>
    </source>
</evidence>
<gene>
    <name evidence="1" type="ORF">VCHENC02_4673</name>
</gene>
<name>A0A454CT10_VIBHA</name>
<sequence>MLRYSLLFLPSDHLDSLLPIGYLLHPLGVLVDQARDVAL</sequence>
<accession>A0A454CT10</accession>
<reference evidence="1 2" key="1">
    <citation type="submission" date="2012-10" db="EMBL/GenBank/DDBJ databases">
        <title>Genome sequence of Vibrio Cholerae HENC-02.</title>
        <authorList>
            <person name="Eppinger M."/>
            <person name="Hasan N.A."/>
            <person name="Sengamalay N."/>
            <person name="Hine E."/>
            <person name="Su Q."/>
            <person name="Daugherty S.C."/>
            <person name="Young S."/>
            <person name="Sadzewicz L."/>
            <person name="Tallon L."/>
            <person name="Cebula T.A."/>
            <person name="Ravel J."/>
            <person name="Colwell R.R."/>
        </authorList>
    </citation>
    <scope>NUCLEOTIDE SEQUENCE [LARGE SCALE GENOMIC DNA]</scope>
    <source>
        <strain evidence="1 2">HENC-02</strain>
    </source>
</reference>